<evidence type="ECO:0000259" key="6">
    <source>
        <dbReference type="SMART" id="SM00249"/>
    </source>
</evidence>
<dbReference type="SUPFAM" id="SSF57903">
    <property type="entry name" value="FYVE/PHD zinc finger"/>
    <property type="match status" value="1"/>
</dbReference>
<feature type="compositionally biased region" description="Low complexity" evidence="5">
    <location>
        <begin position="106"/>
        <end position="116"/>
    </location>
</feature>
<gene>
    <name evidence="7" type="ORF">BS47DRAFT_1397885</name>
</gene>
<dbReference type="GO" id="GO:0070210">
    <property type="term" value="C:Rpd3L-Expanded complex"/>
    <property type="evidence" value="ECO:0007669"/>
    <property type="project" value="TreeGrafter"/>
</dbReference>
<dbReference type="InterPro" id="IPR046341">
    <property type="entry name" value="SET_dom_sf"/>
</dbReference>
<feature type="compositionally biased region" description="Polar residues" evidence="5">
    <location>
        <begin position="214"/>
        <end position="225"/>
    </location>
</feature>
<accession>A0A9P6AM03</accession>
<reference evidence="7" key="1">
    <citation type="journal article" date="2020" name="Nat. Commun.">
        <title>Large-scale genome sequencing of mycorrhizal fungi provides insights into the early evolution of symbiotic traits.</title>
        <authorList>
            <person name="Miyauchi S."/>
            <person name="Kiss E."/>
            <person name="Kuo A."/>
            <person name="Drula E."/>
            <person name="Kohler A."/>
            <person name="Sanchez-Garcia M."/>
            <person name="Morin E."/>
            <person name="Andreopoulos B."/>
            <person name="Barry K.W."/>
            <person name="Bonito G."/>
            <person name="Buee M."/>
            <person name="Carver A."/>
            <person name="Chen C."/>
            <person name="Cichocki N."/>
            <person name="Clum A."/>
            <person name="Culley D."/>
            <person name="Crous P.W."/>
            <person name="Fauchery L."/>
            <person name="Girlanda M."/>
            <person name="Hayes R.D."/>
            <person name="Keri Z."/>
            <person name="LaButti K."/>
            <person name="Lipzen A."/>
            <person name="Lombard V."/>
            <person name="Magnuson J."/>
            <person name="Maillard F."/>
            <person name="Murat C."/>
            <person name="Nolan M."/>
            <person name="Ohm R.A."/>
            <person name="Pangilinan J."/>
            <person name="Pereira M.F."/>
            <person name="Perotto S."/>
            <person name="Peter M."/>
            <person name="Pfister S."/>
            <person name="Riley R."/>
            <person name="Sitrit Y."/>
            <person name="Stielow J.B."/>
            <person name="Szollosi G."/>
            <person name="Zifcakova L."/>
            <person name="Stursova M."/>
            <person name="Spatafora J.W."/>
            <person name="Tedersoo L."/>
            <person name="Vaario L.M."/>
            <person name="Yamada A."/>
            <person name="Yan M."/>
            <person name="Wang P."/>
            <person name="Xu J."/>
            <person name="Bruns T."/>
            <person name="Baldrian P."/>
            <person name="Vilgalys R."/>
            <person name="Dunand C."/>
            <person name="Henrissat B."/>
            <person name="Grigoriev I.V."/>
            <person name="Hibbett D."/>
            <person name="Nagy L.G."/>
            <person name="Martin F.M."/>
        </authorList>
    </citation>
    <scope>NUCLEOTIDE SEQUENCE</scope>
    <source>
        <strain evidence="7">UP504</strain>
    </source>
</reference>
<keyword evidence="2" id="KW-0863">Zinc-finger</keyword>
<dbReference type="GO" id="GO:0008270">
    <property type="term" value="F:zinc ion binding"/>
    <property type="evidence" value="ECO:0007669"/>
    <property type="project" value="UniProtKB-KW"/>
</dbReference>
<feature type="compositionally biased region" description="Low complexity" evidence="5">
    <location>
        <begin position="1"/>
        <end position="21"/>
    </location>
</feature>
<feature type="region of interest" description="Disordered" evidence="5">
    <location>
        <begin position="82"/>
        <end position="123"/>
    </location>
</feature>
<dbReference type="EMBL" id="MU129061">
    <property type="protein sequence ID" value="KAF9508309.1"/>
    <property type="molecule type" value="Genomic_DNA"/>
</dbReference>
<protein>
    <recommendedName>
        <fullName evidence="6">Zinc finger PHD-type domain-containing protein</fullName>
    </recommendedName>
</protein>
<dbReference type="Gene3D" id="3.30.40.10">
    <property type="entry name" value="Zinc/RING finger domain, C3HC4 (zinc finger)"/>
    <property type="match status" value="1"/>
</dbReference>
<dbReference type="InterPro" id="IPR013083">
    <property type="entry name" value="Znf_RING/FYVE/PHD"/>
</dbReference>
<feature type="compositionally biased region" description="Low complexity" evidence="5">
    <location>
        <begin position="83"/>
        <end position="96"/>
    </location>
</feature>
<dbReference type="InterPro" id="IPR019787">
    <property type="entry name" value="Znf_PHD-finger"/>
</dbReference>
<dbReference type="InterPro" id="IPR001965">
    <property type="entry name" value="Znf_PHD"/>
</dbReference>
<keyword evidence="3" id="KW-0862">Zinc</keyword>
<dbReference type="PANTHER" id="PTHR46462:SF3">
    <property type="entry name" value="UPSET, ISOFORM A"/>
    <property type="match status" value="1"/>
</dbReference>
<dbReference type="GO" id="GO:0006325">
    <property type="term" value="P:chromatin organization"/>
    <property type="evidence" value="ECO:0007669"/>
    <property type="project" value="UniProtKB-KW"/>
</dbReference>
<dbReference type="Proteomes" id="UP000886523">
    <property type="component" value="Unassembled WGS sequence"/>
</dbReference>
<evidence type="ECO:0000313" key="7">
    <source>
        <dbReference type="EMBL" id="KAF9508309.1"/>
    </source>
</evidence>
<dbReference type="SMART" id="SM00249">
    <property type="entry name" value="PHD"/>
    <property type="match status" value="1"/>
</dbReference>
<dbReference type="GO" id="GO:0034967">
    <property type="term" value="C:Set3 complex"/>
    <property type="evidence" value="ECO:0007669"/>
    <property type="project" value="TreeGrafter"/>
</dbReference>
<organism evidence="7 8">
    <name type="scientific">Hydnum rufescens UP504</name>
    <dbReference type="NCBI Taxonomy" id="1448309"/>
    <lineage>
        <taxon>Eukaryota</taxon>
        <taxon>Fungi</taxon>
        <taxon>Dikarya</taxon>
        <taxon>Basidiomycota</taxon>
        <taxon>Agaricomycotina</taxon>
        <taxon>Agaricomycetes</taxon>
        <taxon>Cantharellales</taxon>
        <taxon>Hydnaceae</taxon>
        <taxon>Hydnum</taxon>
    </lineage>
</organism>
<feature type="region of interest" description="Disordered" evidence="5">
    <location>
        <begin position="167"/>
        <end position="232"/>
    </location>
</feature>
<dbReference type="GO" id="GO:0006355">
    <property type="term" value="P:regulation of DNA-templated transcription"/>
    <property type="evidence" value="ECO:0007669"/>
    <property type="project" value="TreeGrafter"/>
</dbReference>
<evidence type="ECO:0000256" key="5">
    <source>
        <dbReference type="SAM" id="MobiDB-lite"/>
    </source>
</evidence>
<name>A0A9P6AM03_9AGAM</name>
<dbReference type="InterPro" id="IPR011011">
    <property type="entry name" value="Znf_FYVE_PHD"/>
</dbReference>
<proteinExistence type="predicted"/>
<evidence type="ECO:0000256" key="4">
    <source>
        <dbReference type="ARBA" id="ARBA00022853"/>
    </source>
</evidence>
<dbReference type="OrthoDB" id="79252at2759"/>
<dbReference type="Pfam" id="PF00628">
    <property type="entry name" value="PHD"/>
    <property type="match status" value="1"/>
</dbReference>
<dbReference type="AlphaFoldDB" id="A0A9P6AM03"/>
<evidence type="ECO:0000256" key="2">
    <source>
        <dbReference type="ARBA" id="ARBA00022771"/>
    </source>
</evidence>
<evidence type="ECO:0000313" key="8">
    <source>
        <dbReference type="Proteomes" id="UP000886523"/>
    </source>
</evidence>
<dbReference type="PANTHER" id="PTHR46462">
    <property type="entry name" value="UPSET, ISOFORM A"/>
    <property type="match status" value="1"/>
</dbReference>
<keyword evidence="1" id="KW-0479">Metal-binding</keyword>
<dbReference type="SUPFAM" id="SSF82199">
    <property type="entry name" value="SET domain"/>
    <property type="match status" value="1"/>
</dbReference>
<feature type="compositionally biased region" description="Polar residues" evidence="5">
    <location>
        <begin position="32"/>
        <end position="42"/>
    </location>
</feature>
<dbReference type="Gene3D" id="2.170.270.10">
    <property type="entry name" value="SET domain"/>
    <property type="match status" value="1"/>
</dbReference>
<evidence type="ECO:0000256" key="3">
    <source>
        <dbReference type="ARBA" id="ARBA00022833"/>
    </source>
</evidence>
<evidence type="ECO:0000256" key="1">
    <source>
        <dbReference type="ARBA" id="ARBA00022723"/>
    </source>
</evidence>
<feature type="domain" description="Zinc finger PHD-type" evidence="6">
    <location>
        <begin position="53"/>
        <end position="136"/>
    </location>
</feature>
<keyword evidence="4" id="KW-0156">Chromatin regulator</keyword>
<sequence length="540" mass="58960">MFSPPSSTLSMLSLDSSVHPSSSHKRKRSSDITNVSPSTSLAQQTAKDSGLIRCICGYVEDDGLTIFCDMCGFWQHMSCVLTPSPSSSSQQDNADTTTDDDEGDRSSSSARSSSSKGKSRPPVPALPEQWFCELCVPRPVDARSARARQTRRLQVDRDRELREAADVDVVGSRRRPRLEGDKRRKSSTHTAPSPTEPQKRSSKNGTTIHHRKTTTGASGSHSALSANGRRRSASVDVLLSPADEESLFEPWSNEYTRILHDFIADDAVRTSIRRWRTSLGCAAPSSYRDTASPAISPLTACAPLPSPPFSKTTSCKFRVQVKPVPPSDCLPLPLPSVSSFPPYSAPSYHDKTASSDPSYKSASYSRPPAYGLYTAPTSSSSASGTIPVGTLLTTYISHIIPVTAYTSAPLSQYSLLHLPKPHVRLIPPPLSLALDAREMGNDSRFIRNGCHPNAAIRPVLDDTSPYGVVWGVYATKDMAVKGEEIVLGWEWDRDSVVHRLSDLLEHGCEDLQDEYVTSSYQLAPAPSLMVQRYRSSSELM</sequence>
<feature type="region of interest" description="Disordered" evidence="5">
    <location>
        <begin position="1"/>
        <end position="42"/>
    </location>
</feature>
<keyword evidence="8" id="KW-1185">Reference proteome</keyword>
<comment type="caution">
    <text evidence="7">The sequence shown here is derived from an EMBL/GenBank/DDBJ whole genome shotgun (WGS) entry which is preliminary data.</text>
</comment>